<dbReference type="RefSeq" id="WP_289830028.1">
    <property type="nucleotide sequence ID" value="NZ_JAUEDK010000017.1"/>
</dbReference>
<evidence type="ECO:0000259" key="1">
    <source>
        <dbReference type="Pfam" id="PF06527"/>
    </source>
</evidence>
<accession>A0ABT7XNQ6</accession>
<evidence type="ECO:0000313" key="2">
    <source>
        <dbReference type="EMBL" id="MDN0075419.1"/>
    </source>
</evidence>
<evidence type="ECO:0000313" key="3">
    <source>
        <dbReference type="Proteomes" id="UP001168540"/>
    </source>
</evidence>
<dbReference type="EMBL" id="JAUEDK010000017">
    <property type="protein sequence ID" value="MDN0075419.1"/>
    <property type="molecule type" value="Genomic_DNA"/>
</dbReference>
<dbReference type="Pfam" id="PF06527">
    <property type="entry name" value="TniQ"/>
    <property type="match status" value="1"/>
</dbReference>
<name>A0ABT7XNQ6_9NEIS</name>
<reference evidence="2" key="1">
    <citation type="submission" date="2023-06" db="EMBL/GenBank/DDBJ databases">
        <authorList>
            <person name="Zhang S."/>
        </authorList>
    </citation>
    <scope>NUCLEOTIDE SEQUENCE</scope>
    <source>
        <strain evidence="2">SG2303</strain>
    </source>
</reference>
<dbReference type="Proteomes" id="UP001168540">
    <property type="component" value="Unassembled WGS sequence"/>
</dbReference>
<protein>
    <submittedName>
        <fullName evidence="2">TniQ family protein</fullName>
    </submittedName>
</protein>
<gene>
    <name evidence="2" type="ORF">QU481_11005</name>
</gene>
<proteinExistence type="predicted"/>
<sequence length="384" mass="44177">MARFYYFPRPYPDELIGSLILRACQHLGTSFTEITIQLTGYKKSHLPLSISSWLPQIAKASGMDEQELLWEHTVFPYVTRFMSQMETTRLAADLLDGNKVGNAALTQPGLLGSPGHRFCLLCLQEDLANFGEVYWHREHNLPMVELCNRHNIPLQVDRPLINLTTRRNSAVDHLPKPQTAEPLKPIIPIYIAREISTISAECLIVRNRKRPVDWCSNYRSLLRTKGFPQQGIGLAGLLFAMTFEETLGTSFLRQARLAFSPRNQPWPTLMLRELTNIRFSTPKHVLMKSYLNLLNVFELVLNKDAIYLPPGPTPRDYEELDAGYVRKINEAIHVRKKGNIRIEIAQMLRELGILSTYRHSRDKLPKTKELISKLRKYGFPEMQI</sequence>
<dbReference type="InterPro" id="IPR009492">
    <property type="entry name" value="TniQ"/>
</dbReference>
<keyword evidence="3" id="KW-1185">Reference proteome</keyword>
<organism evidence="2 3">
    <name type="scientific">Crenobacter oryzisoli</name>
    <dbReference type="NCBI Taxonomy" id="3056844"/>
    <lineage>
        <taxon>Bacteria</taxon>
        <taxon>Pseudomonadati</taxon>
        <taxon>Pseudomonadota</taxon>
        <taxon>Betaproteobacteria</taxon>
        <taxon>Neisseriales</taxon>
        <taxon>Neisseriaceae</taxon>
        <taxon>Crenobacter</taxon>
    </lineage>
</organism>
<comment type="caution">
    <text evidence="2">The sequence shown here is derived from an EMBL/GenBank/DDBJ whole genome shotgun (WGS) entry which is preliminary data.</text>
</comment>
<feature type="domain" description="TniQ" evidence="1">
    <location>
        <begin position="6"/>
        <end position="154"/>
    </location>
</feature>